<dbReference type="GO" id="GO:0006814">
    <property type="term" value="P:sodium ion transport"/>
    <property type="evidence" value="ECO:0007669"/>
    <property type="project" value="UniProtKB-KW"/>
</dbReference>
<feature type="transmembrane region" description="Helical" evidence="12">
    <location>
        <begin position="368"/>
        <end position="391"/>
    </location>
</feature>
<evidence type="ECO:0000256" key="4">
    <source>
        <dbReference type="ARBA" id="ARBA00022475"/>
    </source>
</evidence>
<dbReference type="Gene3D" id="1.20.1730.10">
    <property type="entry name" value="Sodium/glucose cotransporter"/>
    <property type="match status" value="2"/>
</dbReference>
<dbReference type="GO" id="GO:0015293">
    <property type="term" value="F:symporter activity"/>
    <property type="evidence" value="ECO:0007669"/>
    <property type="project" value="TreeGrafter"/>
</dbReference>
<evidence type="ECO:0000256" key="9">
    <source>
        <dbReference type="ARBA" id="ARBA00023136"/>
    </source>
</evidence>
<dbReference type="GO" id="GO:0005886">
    <property type="term" value="C:plasma membrane"/>
    <property type="evidence" value="ECO:0007669"/>
    <property type="project" value="UniProtKB-SubCell"/>
</dbReference>
<feature type="transmembrane region" description="Helical" evidence="12">
    <location>
        <begin position="53"/>
        <end position="70"/>
    </location>
</feature>
<dbReference type="EMBL" id="OA884382">
    <property type="protein sequence ID" value="CAD7280718.1"/>
    <property type="molecule type" value="Genomic_DNA"/>
</dbReference>
<keyword evidence="4" id="KW-1003">Cell membrane</keyword>
<dbReference type="OrthoDB" id="6132759at2759"/>
<proteinExistence type="inferred from homology"/>
<feature type="transmembrane region" description="Helical" evidence="12">
    <location>
        <begin position="291"/>
        <end position="316"/>
    </location>
</feature>
<evidence type="ECO:0000256" key="11">
    <source>
        <dbReference type="RuleBase" id="RU362091"/>
    </source>
</evidence>
<feature type="transmembrane region" description="Helical" evidence="12">
    <location>
        <begin position="191"/>
        <end position="216"/>
    </location>
</feature>
<evidence type="ECO:0000256" key="10">
    <source>
        <dbReference type="ARBA" id="ARBA00023201"/>
    </source>
</evidence>
<dbReference type="Proteomes" id="UP000678499">
    <property type="component" value="Unassembled WGS sequence"/>
</dbReference>
<dbReference type="EMBL" id="CAJPEX010002345">
    <property type="protein sequence ID" value="CAG0920870.1"/>
    <property type="molecule type" value="Genomic_DNA"/>
</dbReference>
<keyword evidence="14" id="KW-1185">Reference proteome</keyword>
<keyword evidence="3" id="KW-0813">Transport</keyword>
<dbReference type="InterPro" id="IPR001734">
    <property type="entry name" value="Na/solute_symporter"/>
</dbReference>
<dbReference type="InterPro" id="IPR038377">
    <property type="entry name" value="Na/Glc_symporter_sf"/>
</dbReference>
<feature type="transmembrane region" description="Helical" evidence="12">
    <location>
        <begin position="13"/>
        <end position="32"/>
    </location>
</feature>
<feature type="transmembrane region" description="Helical" evidence="12">
    <location>
        <begin position="336"/>
        <end position="356"/>
    </location>
</feature>
<evidence type="ECO:0008006" key="15">
    <source>
        <dbReference type="Google" id="ProtNLM"/>
    </source>
</evidence>
<dbReference type="AlphaFoldDB" id="A0A7R9BSG1"/>
<feature type="transmembrane region" description="Helical" evidence="12">
    <location>
        <begin position="236"/>
        <end position="259"/>
    </location>
</feature>
<keyword evidence="10" id="KW-0739">Sodium transport</keyword>
<feature type="transmembrane region" description="Helical" evidence="12">
    <location>
        <begin position="161"/>
        <end position="184"/>
    </location>
</feature>
<reference evidence="13" key="1">
    <citation type="submission" date="2020-11" db="EMBL/GenBank/DDBJ databases">
        <authorList>
            <person name="Tran Van P."/>
        </authorList>
    </citation>
    <scope>NUCLEOTIDE SEQUENCE</scope>
</reference>
<evidence type="ECO:0000256" key="12">
    <source>
        <dbReference type="SAM" id="Phobius"/>
    </source>
</evidence>
<evidence type="ECO:0000256" key="5">
    <source>
        <dbReference type="ARBA" id="ARBA00022692"/>
    </source>
</evidence>
<evidence type="ECO:0000256" key="3">
    <source>
        <dbReference type="ARBA" id="ARBA00022448"/>
    </source>
</evidence>
<evidence type="ECO:0000256" key="7">
    <source>
        <dbReference type="ARBA" id="ARBA00023053"/>
    </source>
</evidence>
<keyword evidence="8" id="KW-0406">Ion transport</keyword>
<feature type="transmembrane region" description="Helical" evidence="12">
    <location>
        <begin position="82"/>
        <end position="107"/>
    </location>
</feature>
<feature type="transmembrane region" description="Helical" evidence="12">
    <location>
        <begin position="128"/>
        <end position="155"/>
    </location>
</feature>
<comment type="similarity">
    <text evidence="2 11">Belongs to the sodium:solute symporter (SSF) (TC 2.A.21) family.</text>
</comment>
<comment type="subcellular location">
    <subcellularLocation>
        <location evidence="1">Cell membrane</location>
        <topology evidence="1">Multi-pass membrane protein</topology>
    </subcellularLocation>
</comment>
<evidence type="ECO:0000313" key="14">
    <source>
        <dbReference type="Proteomes" id="UP000678499"/>
    </source>
</evidence>
<evidence type="ECO:0000313" key="13">
    <source>
        <dbReference type="EMBL" id="CAD7280718.1"/>
    </source>
</evidence>
<evidence type="ECO:0000256" key="6">
    <source>
        <dbReference type="ARBA" id="ARBA00022989"/>
    </source>
</evidence>
<dbReference type="InterPro" id="IPR051163">
    <property type="entry name" value="Sodium:Solute_Symporter_SSF"/>
</dbReference>
<keyword evidence="5 12" id="KW-0812">Transmembrane</keyword>
<organism evidence="13">
    <name type="scientific">Notodromas monacha</name>
    <dbReference type="NCBI Taxonomy" id="399045"/>
    <lineage>
        <taxon>Eukaryota</taxon>
        <taxon>Metazoa</taxon>
        <taxon>Ecdysozoa</taxon>
        <taxon>Arthropoda</taxon>
        <taxon>Crustacea</taxon>
        <taxon>Oligostraca</taxon>
        <taxon>Ostracoda</taxon>
        <taxon>Podocopa</taxon>
        <taxon>Podocopida</taxon>
        <taxon>Cypridocopina</taxon>
        <taxon>Cypridoidea</taxon>
        <taxon>Cyprididae</taxon>
        <taxon>Notodromas</taxon>
    </lineage>
</organism>
<keyword evidence="7" id="KW-0915">Sodium</keyword>
<dbReference type="PROSITE" id="PS50283">
    <property type="entry name" value="NA_SOLUT_SYMP_3"/>
    <property type="match status" value="1"/>
</dbReference>
<evidence type="ECO:0000256" key="8">
    <source>
        <dbReference type="ARBA" id="ARBA00023065"/>
    </source>
</evidence>
<name>A0A7R9BSG1_9CRUS</name>
<dbReference type="PANTHER" id="PTHR42985">
    <property type="entry name" value="SODIUM-COUPLED MONOCARBOXYLATE TRANSPORTER"/>
    <property type="match status" value="1"/>
</dbReference>
<dbReference type="PANTHER" id="PTHR42985:SF40">
    <property type="entry name" value="LD47995P-RELATED"/>
    <property type="match status" value="1"/>
</dbReference>
<keyword evidence="9 12" id="KW-0472">Membrane</keyword>
<protein>
    <recommendedName>
        <fullName evidence="15">Sodium-coupled monocarboxylate transporter 1</fullName>
    </recommendedName>
</protein>
<keyword evidence="6 12" id="KW-1133">Transmembrane helix</keyword>
<dbReference type="Pfam" id="PF00474">
    <property type="entry name" value="SSF"/>
    <property type="match status" value="1"/>
</dbReference>
<accession>A0A7R9BSG1</accession>
<gene>
    <name evidence="13" type="ORF">NMOB1V02_LOCUS8375</name>
</gene>
<sequence length="400" mass="43143">MAEPNLKMSTVDYIVVALFMLVTLVIGLFASWKSSKSMTSKDMVIHKGMSLPSVVLSLTATFLSAILLVGTPAEVYAYGIEWLVVCLGYILALPIAVFTAVQTLYPLEISSIFEYFQLRFGGRSVRSMAAFLYAAVMMFYSGTALYAPIIAIASITDVPEWAGILIAGSICTLYTAVGGVRAVIWVDSFQFLVMLGSAVALAGFGSSLVGGVHQVIQISKKFHRTNLFEAVALNVPSMIMLTALACYCGLVVFANYAYCDPLLVDPSRKTDQIVPLFLVDKMRGFIGLPGLFIAGIFSGALSSVSSALNALAGIAWEDGLKLTVWGKKADESQKLVAIRLLGITFGIWAIFLAFICSVIGSTLLEINVTLNTTLCTPLIMMFFSSQFMPFVNKPVSSFSK</sequence>
<evidence type="ECO:0000256" key="1">
    <source>
        <dbReference type="ARBA" id="ARBA00004651"/>
    </source>
</evidence>
<evidence type="ECO:0000256" key="2">
    <source>
        <dbReference type="ARBA" id="ARBA00006434"/>
    </source>
</evidence>